<dbReference type="InterPro" id="IPR036291">
    <property type="entry name" value="NAD(P)-bd_dom_sf"/>
</dbReference>
<name>M2X9A0_9PSEU</name>
<comment type="caution">
    <text evidence="3">The sequence shown here is derived from an EMBL/GenBank/DDBJ whole genome shotgun (WGS) entry which is preliminary data.</text>
</comment>
<keyword evidence="1" id="KW-0560">Oxidoreductase</keyword>
<accession>M2X9A0</accession>
<keyword evidence="4" id="KW-1185">Reference proteome</keyword>
<dbReference type="GO" id="GO:0016491">
    <property type="term" value="F:oxidoreductase activity"/>
    <property type="evidence" value="ECO:0007669"/>
    <property type="project" value="UniProtKB-KW"/>
</dbReference>
<dbReference type="Pfam" id="PF03807">
    <property type="entry name" value="F420_oxidored"/>
    <property type="match status" value="1"/>
</dbReference>
<dbReference type="InterPro" id="IPR028939">
    <property type="entry name" value="P5C_Rdtase_cat_N"/>
</dbReference>
<dbReference type="OrthoDB" id="5738121at2"/>
<evidence type="ECO:0000313" key="4">
    <source>
        <dbReference type="Proteomes" id="UP000054226"/>
    </source>
</evidence>
<dbReference type="Proteomes" id="UP000054226">
    <property type="component" value="Unassembled WGS sequence"/>
</dbReference>
<gene>
    <name evidence="3" type="ORF">H074_20912</name>
</gene>
<dbReference type="Gene3D" id="3.40.50.720">
    <property type="entry name" value="NAD(P)-binding Rossmann-like Domain"/>
    <property type="match status" value="1"/>
</dbReference>
<reference evidence="3 4" key="1">
    <citation type="journal article" date="2013" name="Genome Announc.">
        <title>Draft Genome Sequence of Amycolatopsis decaplanina Strain DSM 44594T.</title>
        <authorList>
            <person name="Kaur N."/>
            <person name="Kumar S."/>
            <person name="Bala M."/>
            <person name="Raghava G.P."/>
            <person name="Mayilraj S."/>
        </authorList>
    </citation>
    <scope>NUCLEOTIDE SEQUENCE [LARGE SCALE GENOMIC DNA]</scope>
    <source>
        <strain evidence="3 4">DSM 44594</strain>
    </source>
</reference>
<dbReference type="SUPFAM" id="SSF51735">
    <property type="entry name" value="NAD(P)-binding Rossmann-fold domains"/>
    <property type="match status" value="1"/>
</dbReference>
<dbReference type="InterPro" id="IPR051267">
    <property type="entry name" value="STEAP_metalloreductase"/>
</dbReference>
<proteinExistence type="predicted"/>
<protein>
    <submittedName>
        <fullName evidence="3">NADP oxidoreductase, coenzyme F420-dependent</fullName>
    </submittedName>
</protein>
<sequence>MRIGIFGAGGMAEALGGQWAATGHEVMIAARDQAKADALAGKISARAGTWEETARASEVILLAVPAPSAPEVLAVAGKSVAGKMLIDCTNAVGPGATLTAPDQAARIAAAAPDAHVVKAFNLCDVDVWRMTPPVFGGRPLAVPLCGSPEAVEVVSSLVRDIGCTPLNAGGLDRARLMEATMAFMVGLWFDGHDAQACFPPLPV</sequence>
<dbReference type="PANTHER" id="PTHR14239">
    <property type="entry name" value="DUDULIN-RELATED"/>
    <property type="match status" value="1"/>
</dbReference>
<dbReference type="PATRIC" id="fig|1284240.4.peg.4242"/>
<feature type="domain" description="Pyrroline-5-carboxylate reductase catalytic N-terminal" evidence="2">
    <location>
        <begin position="2"/>
        <end position="90"/>
    </location>
</feature>
<dbReference type="PANTHER" id="PTHR14239:SF10">
    <property type="entry name" value="REDUCTASE"/>
    <property type="match status" value="1"/>
</dbReference>
<evidence type="ECO:0000313" key="3">
    <source>
        <dbReference type="EMBL" id="EME57691.1"/>
    </source>
</evidence>
<dbReference type="EMBL" id="AOHO01000058">
    <property type="protein sequence ID" value="EME57691.1"/>
    <property type="molecule type" value="Genomic_DNA"/>
</dbReference>
<evidence type="ECO:0000256" key="1">
    <source>
        <dbReference type="ARBA" id="ARBA00023002"/>
    </source>
</evidence>
<evidence type="ECO:0000259" key="2">
    <source>
        <dbReference type="Pfam" id="PF03807"/>
    </source>
</evidence>
<organism evidence="3 4">
    <name type="scientific">Amycolatopsis decaplanina DSM 44594</name>
    <dbReference type="NCBI Taxonomy" id="1284240"/>
    <lineage>
        <taxon>Bacteria</taxon>
        <taxon>Bacillati</taxon>
        <taxon>Actinomycetota</taxon>
        <taxon>Actinomycetes</taxon>
        <taxon>Pseudonocardiales</taxon>
        <taxon>Pseudonocardiaceae</taxon>
        <taxon>Amycolatopsis</taxon>
    </lineage>
</organism>
<dbReference type="AlphaFoldDB" id="M2X9A0"/>